<feature type="region of interest" description="Disordered" evidence="1">
    <location>
        <begin position="31"/>
        <end position="51"/>
    </location>
</feature>
<evidence type="ECO:0000313" key="2">
    <source>
        <dbReference type="EMBL" id="RZR72079.1"/>
    </source>
</evidence>
<proteinExistence type="predicted"/>
<dbReference type="EMBL" id="KV875626">
    <property type="protein sequence ID" value="RZR72079.1"/>
    <property type="molecule type" value="Genomic_DNA"/>
</dbReference>
<dbReference type="Proteomes" id="UP000290560">
    <property type="component" value="Unassembled WGS sequence"/>
</dbReference>
<dbReference type="AlphaFoldDB" id="A0A445MCZ4"/>
<gene>
    <name evidence="2" type="ORF">BHM03_00010243</name>
</gene>
<reference evidence="2" key="1">
    <citation type="journal article" date="2018" name="Data Brief">
        <title>Genome sequence data from 17 accessions of Ensete ventricosum, a staple food crop for millions in Ethiopia.</title>
        <authorList>
            <person name="Yemataw Z."/>
            <person name="Muzemil S."/>
            <person name="Ambachew D."/>
            <person name="Tripathi L."/>
            <person name="Tesfaye K."/>
            <person name="Chala A."/>
            <person name="Farbos A."/>
            <person name="O'Neill P."/>
            <person name="Moore K."/>
            <person name="Grant M."/>
            <person name="Studholme D.J."/>
        </authorList>
    </citation>
    <scope>NUCLEOTIDE SEQUENCE [LARGE SCALE GENOMIC DNA]</scope>
    <source>
        <tissue evidence="2">Leaf</tissue>
    </source>
</reference>
<organism evidence="2">
    <name type="scientific">Ensete ventricosum</name>
    <name type="common">Abyssinian banana</name>
    <name type="synonym">Musa ensete</name>
    <dbReference type="NCBI Taxonomy" id="4639"/>
    <lineage>
        <taxon>Eukaryota</taxon>
        <taxon>Viridiplantae</taxon>
        <taxon>Streptophyta</taxon>
        <taxon>Embryophyta</taxon>
        <taxon>Tracheophyta</taxon>
        <taxon>Spermatophyta</taxon>
        <taxon>Magnoliopsida</taxon>
        <taxon>Liliopsida</taxon>
        <taxon>Zingiberales</taxon>
        <taxon>Musaceae</taxon>
        <taxon>Ensete</taxon>
    </lineage>
</organism>
<protein>
    <submittedName>
        <fullName evidence="2">Uncharacterized protein</fullName>
    </submittedName>
</protein>
<feature type="region of interest" description="Disordered" evidence="1">
    <location>
        <begin position="162"/>
        <end position="187"/>
    </location>
</feature>
<sequence>MSSSSPSGSDDGDAFDADMEALRRACALTGADPADVGGAYLDSDSDSGSDDAGLLRRLQERFYSPSQAVDSFSLVKPLSYIAPMDLDDDDDDDDDDFETLRAIQLRFTQYNSGNSDTVDWGCFRSVTTQNRPVTVDFDRRGPLSGDNGQFRSLAADFGWYQSREKEEEGEEEEERGVSATLPIPSPA</sequence>
<evidence type="ECO:0000256" key="1">
    <source>
        <dbReference type="SAM" id="MobiDB-lite"/>
    </source>
</evidence>
<accession>A0A445MCZ4</accession>
<name>A0A445MCZ4_ENSVE</name>